<gene>
    <name evidence="1" type="ORF">FLP_12010</name>
</gene>
<dbReference type="EMBL" id="LVEN01000027">
    <property type="protein sequence ID" value="OCB73421.1"/>
    <property type="molecule type" value="Genomic_DNA"/>
</dbReference>
<sequence length="81" mass="8621">MARIVDFFDNDYEVGFGLFKRKKMPSKTPLANNIEISLSIGTGSPTGGGIDRGCGGSGAATPLNVILKHKSSNNCNFLIFI</sequence>
<evidence type="ECO:0000313" key="1">
    <source>
        <dbReference type="EMBL" id="OCB73421.1"/>
    </source>
</evidence>
<comment type="caution">
    <text evidence="1">The sequence shown here is derived from an EMBL/GenBank/DDBJ whole genome shotgun (WGS) entry which is preliminary data.</text>
</comment>
<keyword evidence="2" id="KW-1185">Reference proteome</keyword>
<accession>A0ABX2XHH2</accession>
<reference evidence="2" key="1">
    <citation type="submission" date="2016-03" db="EMBL/GenBank/DDBJ databases">
        <title>Draft genome sequence of Paenibacillus glacialis DSM 22343.</title>
        <authorList>
            <person name="Shin S.-K."/>
            <person name="Yi H."/>
        </authorList>
    </citation>
    <scope>NUCLEOTIDE SEQUENCE [LARGE SCALE GENOMIC DNA]</scope>
    <source>
        <strain evidence="2">CCUG 60099</strain>
    </source>
</reference>
<protein>
    <submittedName>
        <fullName evidence="1">Uncharacterized protein</fullName>
    </submittedName>
</protein>
<name>A0ABX2XHH2_9FLAO</name>
<dbReference type="Proteomes" id="UP000093343">
    <property type="component" value="Unassembled WGS sequence"/>
</dbReference>
<proteinExistence type="predicted"/>
<evidence type="ECO:0000313" key="2">
    <source>
        <dbReference type="Proteomes" id="UP000093343"/>
    </source>
</evidence>
<organism evidence="1 2">
    <name type="scientific">Flavobacterium piscis</name>
    <dbReference type="NCBI Taxonomy" id="1114874"/>
    <lineage>
        <taxon>Bacteria</taxon>
        <taxon>Pseudomonadati</taxon>
        <taxon>Bacteroidota</taxon>
        <taxon>Flavobacteriia</taxon>
        <taxon>Flavobacteriales</taxon>
        <taxon>Flavobacteriaceae</taxon>
        <taxon>Flavobacterium</taxon>
    </lineage>
</organism>